<dbReference type="EMBL" id="JAVDWV010000011">
    <property type="protein sequence ID" value="MDR7155830.1"/>
    <property type="molecule type" value="Genomic_DNA"/>
</dbReference>
<dbReference type="CDD" id="cd08023">
    <property type="entry name" value="GH16_laminarinase_like"/>
    <property type="match status" value="1"/>
</dbReference>
<dbReference type="RefSeq" id="WP_310225496.1">
    <property type="nucleotide sequence ID" value="NZ_JAVDWV010000011.1"/>
</dbReference>
<dbReference type="Pfam" id="PF00722">
    <property type="entry name" value="Glyco_hydro_16"/>
    <property type="match status" value="1"/>
</dbReference>
<protein>
    <submittedName>
        <fullName evidence="3">Beta-glucanase (GH16 family)</fullName>
    </submittedName>
</protein>
<comment type="caution">
    <text evidence="3">The sequence shown here is derived from an EMBL/GenBank/DDBJ whole genome shotgun (WGS) entry which is preliminary data.</text>
</comment>
<gene>
    <name evidence="3" type="ORF">J2W40_002666</name>
</gene>
<name>A0ABU1X2L7_SPHXE</name>
<dbReference type="InterPro" id="IPR000757">
    <property type="entry name" value="Beta-glucanase-like"/>
</dbReference>
<evidence type="ECO:0000259" key="2">
    <source>
        <dbReference type="PROSITE" id="PS51762"/>
    </source>
</evidence>
<reference evidence="3 4" key="1">
    <citation type="submission" date="2023-07" db="EMBL/GenBank/DDBJ databases">
        <title>Sorghum-associated microbial communities from plants grown in Nebraska, USA.</title>
        <authorList>
            <person name="Schachtman D."/>
        </authorList>
    </citation>
    <scope>NUCLEOTIDE SEQUENCE [LARGE SCALE GENOMIC DNA]</scope>
    <source>
        <strain evidence="3 4">4256</strain>
    </source>
</reference>
<dbReference type="PANTHER" id="PTHR10963:SF55">
    <property type="entry name" value="GLYCOSIDE HYDROLASE FAMILY 16 PROTEIN"/>
    <property type="match status" value="1"/>
</dbReference>
<evidence type="ECO:0000256" key="1">
    <source>
        <dbReference type="ARBA" id="ARBA00006865"/>
    </source>
</evidence>
<comment type="similarity">
    <text evidence="1">Belongs to the glycosyl hydrolase 16 family.</text>
</comment>
<dbReference type="InterPro" id="IPR013320">
    <property type="entry name" value="ConA-like_dom_sf"/>
</dbReference>
<dbReference type="PROSITE" id="PS51762">
    <property type="entry name" value="GH16_2"/>
    <property type="match status" value="1"/>
</dbReference>
<dbReference type="SUPFAM" id="SSF49899">
    <property type="entry name" value="Concanavalin A-like lectins/glucanases"/>
    <property type="match status" value="1"/>
</dbReference>
<sequence length="264" mass="29798">MRDGPSPAPSAALTVPPHYQLTWADEFDSGVEPDPRRWAYDTHRNRKGWYNGEAQYYARRRPRNVRVTKGALIIQAHAETLDRAAFSDWGGQAYTSGRLITRGKQSWTYGFFEIHARMPCGRGTWPAIWLLPAQESGRWHGGEIDIAEHVGSDAGVVHHSIQTAERNFRRGDHPTATTAIADACTQFHRYQLHWTRDLIRIGVDDRPTLTIRPAELGVQFDRPMFLILNLAIGGLWGGAQGIDETALPAKLEIDYVRVYQGMPE</sequence>
<proteinExistence type="inferred from homology"/>
<dbReference type="InterPro" id="IPR050546">
    <property type="entry name" value="Glycosyl_Hydrlase_16"/>
</dbReference>
<evidence type="ECO:0000313" key="4">
    <source>
        <dbReference type="Proteomes" id="UP001267638"/>
    </source>
</evidence>
<feature type="domain" description="GH16" evidence="2">
    <location>
        <begin position="8"/>
        <end position="264"/>
    </location>
</feature>
<dbReference type="Gene3D" id="2.60.120.200">
    <property type="match status" value="1"/>
</dbReference>
<dbReference type="PANTHER" id="PTHR10963">
    <property type="entry name" value="GLYCOSYL HYDROLASE-RELATED"/>
    <property type="match status" value="1"/>
</dbReference>
<keyword evidence="4" id="KW-1185">Reference proteome</keyword>
<evidence type="ECO:0000313" key="3">
    <source>
        <dbReference type="EMBL" id="MDR7155830.1"/>
    </source>
</evidence>
<dbReference type="Proteomes" id="UP001267638">
    <property type="component" value="Unassembled WGS sequence"/>
</dbReference>
<organism evidence="3 4">
    <name type="scientific">Sphingobium xenophagum</name>
    <dbReference type="NCBI Taxonomy" id="121428"/>
    <lineage>
        <taxon>Bacteria</taxon>
        <taxon>Pseudomonadati</taxon>
        <taxon>Pseudomonadota</taxon>
        <taxon>Alphaproteobacteria</taxon>
        <taxon>Sphingomonadales</taxon>
        <taxon>Sphingomonadaceae</taxon>
        <taxon>Sphingobium</taxon>
    </lineage>
</organism>
<accession>A0ABU1X2L7</accession>